<evidence type="ECO:0000256" key="3">
    <source>
        <dbReference type="ARBA" id="ARBA00004496"/>
    </source>
</evidence>
<evidence type="ECO:0000256" key="2">
    <source>
        <dbReference type="ARBA" id="ARBA00001917"/>
    </source>
</evidence>
<comment type="catalytic activity">
    <reaction evidence="1">
        <text>(S)-dihydroorotate + fumarate = orotate + succinate</text>
        <dbReference type="Rhea" id="RHEA:30059"/>
        <dbReference type="ChEBI" id="CHEBI:29806"/>
        <dbReference type="ChEBI" id="CHEBI:30031"/>
        <dbReference type="ChEBI" id="CHEBI:30839"/>
        <dbReference type="ChEBI" id="CHEBI:30864"/>
        <dbReference type="EC" id="1.3.98.1"/>
    </reaction>
</comment>
<evidence type="ECO:0000256" key="1">
    <source>
        <dbReference type="ARBA" id="ARBA00001694"/>
    </source>
</evidence>
<dbReference type="PANTHER" id="PTHR48109:SF1">
    <property type="entry name" value="DIHYDROOROTATE DEHYDROGENASE (FUMARATE)"/>
    <property type="match status" value="1"/>
</dbReference>
<dbReference type="EC" id="1.3.98.1" evidence="7"/>
<comment type="pathway">
    <text evidence="4">Pyrimidine metabolism; UMP biosynthesis via de novo pathway.</text>
</comment>
<protein>
    <recommendedName>
        <fullName evidence="7">dihydroorotate oxidase (fumarate)</fullName>
        <ecNumber evidence="7">1.3.98.1</ecNumber>
    </recommendedName>
</protein>
<dbReference type="PANTHER" id="PTHR48109">
    <property type="entry name" value="DIHYDROOROTATE DEHYDROGENASE (QUINONE), MITOCHONDRIAL-RELATED"/>
    <property type="match status" value="1"/>
</dbReference>
<evidence type="ECO:0000256" key="10">
    <source>
        <dbReference type="ARBA" id="ARBA00022643"/>
    </source>
</evidence>
<keyword evidence="8" id="KW-0963">Cytoplasm</keyword>
<dbReference type="InterPro" id="IPR050074">
    <property type="entry name" value="DHO_dehydrogenase"/>
</dbReference>
<evidence type="ECO:0000256" key="9">
    <source>
        <dbReference type="ARBA" id="ARBA00022630"/>
    </source>
</evidence>
<keyword evidence="15" id="KW-1185">Reference proteome</keyword>
<dbReference type="UniPathway" id="UPA00070"/>
<dbReference type="NCBIfam" id="NF002702">
    <property type="entry name" value="PRK02506.1"/>
    <property type="match status" value="1"/>
</dbReference>
<comment type="subcellular location">
    <subcellularLocation>
        <location evidence="3">Cytoplasm</location>
    </subcellularLocation>
</comment>
<dbReference type="RefSeq" id="WP_082693516.1">
    <property type="nucleotide sequence ID" value="NZ_LNQU01000086.1"/>
</dbReference>
<dbReference type="GO" id="GO:0044205">
    <property type="term" value="P:'de novo' UMP biosynthetic process"/>
    <property type="evidence" value="ECO:0007669"/>
    <property type="project" value="UniProtKB-UniPathway"/>
</dbReference>
<accession>A0A318J8S6</accession>
<evidence type="ECO:0000256" key="7">
    <source>
        <dbReference type="ARBA" id="ARBA00011911"/>
    </source>
</evidence>
<dbReference type="PROSITE" id="PS00912">
    <property type="entry name" value="DHODEHASE_2"/>
    <property type="match status" value="1"/>
</dbReference>
<dbReference type="GO" id="GO:1990663">
    <property type="term" value="F:dihydroorotate dehydrogenase (fumarate) activity"/>
    <property type="evidence" value="ECO:0007669"/>
    <property type="project" value="UniProtKB-EC"/>
</dbReference>
<dbReference type="AlphaFoldDB" id="A0A318J8S6"/>
<dbReference type="SUPFAM" id="SSF51395">
    <property type="entry name" value="FMN-linked oxidoreductases"/>
    <property type="match status" value="1"/>
</dbReference>
<comment type="cofactor">
    <cofactor evidence="2">
        <name>FMN</name>
        <dbReference type="ChEBI" id="CHEBI:58210"/>
    </cofactor>
</comment>
<dbReference type="Proteomes" id="UP000248395">
    <property type="component" value="Unassembled WGS sequence"/>
</dbReference>
<name>A0A318J8S6_9NEIS</name>
<evidence type="ECO:0000256" key="6">
    <source>
        <dbReference type="ARBA" id="ARBA00011738"/>
    </source>
</evidence>
<dbReference type="CDD" id="cd04741">
    <property type="entry name" value="DHOD_1A_like"/>
    <property type="match status" value="1"/>
</dbReference>
<evidence type="ECO:0000256" key="11">
    <source>
        <dbReference type="ARBA" id="ARBA00022975"/>
    </source>
</evidence>
<proteinExistence type="inferred from homology"/>
<feature type="domain" description="Dihydroorotate dehydrogenase catalytic" evidence="13">
    <location>
        <begin position="5"/>
        <end position="294"/>
    </location>
</feature>
<dbReference type="EMBL" id="QJKC01000012">
    <property type="protein sequence ID" value="PXX44648.1"/>
    <property type="molecule type" value="Genomic_DNA"/>
</dbReference>
<dbReference type="Gene3D" id="2.30.26.10">
    <property type="entry name" value="Dihydroorotate Dehydrogenase A, chain A, domain 2"/>
    <property type="match status" value="1"/>
</dbReference>
<dbReference type="Pfam" id="PF01180">
    <property type="entry name" value="DHO_dh"/>
    <property type="match status" value="1"/>
</dbReference>
<evidence type="ECO:0000313" key="15">
    <source>
        <dbReference type="Proteomes" id="UP000248395"/>
    </source>
</evidence>
<keyword evidence="10" id="KW-0288">FMN</keyword>
<keyword evidence="12" id="KW-0560">Oxidoreductase</keyword>
<dbReference type="OrthoDB" id="9794954at2"/>
<gene>
    <name evidence="14" type="ORF">DFR38_11270</name>
</gene>
<dbReference type="FunFam" id="3.20.20.70:FF:000027">
    <property type="entry name" value="Dihydropyrimidine dehydrogenase [NADP(+)]"/>
    <property type="match status" value="1"/>
</dbReference>
<sequence length="312" mass="33604">MHVDLSVSWLGLAMANPLYNASGVMCRSVAELEQVRTSAAAAVITKSCTPQPRTGNPEPRYCATALGSINSMGLPNAGYPYYLDYARSYPYAAGKPLFLSLSGMTLQENLDMLSDLAAAQLPCLPEVNLSCPNLPGKPQLGYDFQACHEALTQMARVYHGPFGVKLPPYFDPVHFARMAAVLNAFPALRFVTCINSIGNGLVIDVDRESVVIKPKDGLGGLGGSYVLPTALANVREFYRLLPGKHVVGCGGINSGREAFMHILAGATAVQIGTCLYEEGEGAFARILDELRALMAHKGYQRLDDFRGKLKTL</sequence>
<dbReference type="GO" id="GO:0006207">
    <property type="term" value="P:'de novo' pyrimidine nucleobase biosynthetic process"/>
    <property type="evidence" value="ECO:0007669"/>
    <property type="project" value="InterPro"/>
</dbReference>
<dbReference type="InterPro" id="IPR001295">
    <property type="entry name" value="Dihydroorotate_DH_CS"/>
</dbReference>
<evidence type="ECO:0000313" key="14">
    <source>
        <dbReference type="EMBL" id="PXX44648.1"/>
    </source>
</evidence>
<dbReference type="InterPro" id="IPR013785">
    <property type="entry name" value="Aldolase_TIM"/>
</dbReference>
<dbReference type="InterPro" id="IPR023359">
    <property type="entry name" value="Dihydro_DH_chainA_dom2"/>
</dbReference>
<evidence type="ECO:0000256" key="8">
    <source>
        <dbReference type="ARBA" id="ARBA00022490"/>
    </source>
</evidence>
<reference evidence="14 15" key="1">
    <citation type="submission" date="2018-05" db="EMBL/GenBank/DDBJ databases">
        <title>Genomic Encyclopedia of Type Strains, Phase IV (KMG-IV): sequencing the most valuable type-strain genomes for metagenomic binning, comparative biology and taxonomic classification.</title>
        <authorList>
            <person name="Goeker M."/>
        </authorList>
    </citation>
    <scope>NUCLEOTIDE SEQUENCE [LARGE SCALE GENOMIC DNA]</scope>
    <source>
        <strain evidence="14 15">DSM 25134</strain>
    </source>
</reference>
<dbReference type="InterPro" id="IPR033886">
    <property type="entry name" value="DHOD_1A"/>
</dbReference>
<dbReference type="PIRSF" id="PIRSF000164">
    <property type="entry name" value="DHO_oxidase"/>
    <property type="match status" value="1"/>
</dbReference>
<evidence type="ECO:0000259" key="13">
    <source>
        <dbReference type="Pfam" id="PF01180"/>
    </source>
</evidence>
<evidence type="ECO:0000256" key="12">
    <source>
        <dbReference type="ARBA" id="ARBA00023002"/>
    </source>
</evidence>
<comment type="subunit">
    <text evidence="6">Homodimer.</text>
</comment>
<dbReference type="GO" id="GO:0005737">
    <property type="term" value="C:cytoplasm"/>
    <property type="evidence" value="ECO:0007669"/>
    <property type="project" value="UniProtKB-SubCell"/>
</dbReference>
<comment type="caution">
    <text evidence="14">The sequence shown here is derived from an EMBL/GenBank/DDBJ whole genome shotgun (WGS) entry which is preliminary data.</text>
</comment>
<dbReference type="InterPro" id="IPR005720">
    <property type="entry name" value="Dihydroorotate_DH_cat"/>
</dbReference>
<organism evidence="14 15">
    <name type="scientific">Aquitalea magnusonii</name>
    <dbReference type="NCBI Taxonomy" id="332411"/>
    <lineage>
        <taxon>Bacteria</taxon>
        <taxon>Pseudomonadati</taxon>
        <taxon>Pseudomonadota</taxon>
        <taxon>Betaproteobacteria</taxon>
        <taxon>Neisseriales</taxon>
        <taxon>Chromobacteriaceae</taxon>
        <taxon>Aquitalea</taxon>
    </lineage>
</organism>
<evidence type="ECO:0000256" key="4">
    <source>
        <dbReference type="ARBA" id="ARBA00004725"/>
    </source>
</evidence>
<dbReference type="Gene3D" id="3.20.20.70">
    <property type="entry name" value="Aldolase class I"/>
    <property type="match status" value="1"/>
</dbReference>
<evidence type="ECO:0000256" key="5">
    <source>
        <dbReference type="ARBA" id="ARBA00008008"/>
    </source>
</evidence>
<keyword evidence="11" id="KW-0665">Pyrimidine biosynthesis</keyword>
<keyword evidence="9" id="KW-0285">Flavoprotein</keyword>
<dbReference type="InterPro" id="IPR012135">
    <property type="entry name" value="Dihydroorotate_DH_1_2"/>
</dbReference>
<comment type="similarity">
    <text evidence="5">Belongs to the dihydroorotate dehydrogenase family. Type 1 subfamily.</text>
</comment>